<feature type="non-terminal residue" evidence="1">
    <location>
        <position position="1"/>
    </location>
</feature>
<evidence type="ECO:0008006" key="3">
    <source>
        <dbReference type="Google" id="ProtNLM"/>
    </source>
</evidence>
<keyword evidence="2" id="KW-1185">Reference proteome</keyword>
<reference evidence="1 2" key="1">
    <citation type="submission" date="2018-02" db="EMBL/GenBank/DDBJ databases">
        <title>Fusarium culmorum secondary metabolites in fungal-bacterial-plant interactions.</title>
        <authorList>
            <person name="Schmidt R."/>
        </authorList>
    </citation>
    <scope>NUCLEOTIDE SEQUENCE [LARGE SCALE GENOMIC DNA]</scope>
    <source>
        <strain evidence="1 2">PV</strain>
    </source>
</reference>
<evidence type="ECO:0000313" key="1">
    <source>
        <dbReference type="EMBL" id="PTD02116.1"/>
    </source>
</evidence>
<sequence length="306" mass="33815">QTLKMSEHLTPWSPVTKVTKKVKIDDLEISFKRTVRVPDNDDTNNLPPDAGSFPLYKVDDYAETLPLSMAQKGGLFIPMYQREAMWINFESKCLYAIKVFVGGINAVSGEPSVEDAATSLRRRNLILQDRSVQDYIVTPDGLILADYKIEDGSTLHMVQRLRDGGGGPRPQKEMNVAAGGLIKQGIFRIPKNDYKKSVPVTFNVQVLNSAGFEQVTGKKLPPSPITAKSYADCSYPFYSIYEEPTTISGVFDGLRSVAQIDQTSEDSLPADMPVMDVDARQVRPRVNIGAVGILDPHGSGQELEFE</sequence>
<dbReference type="OMA" id="WINFESK"/>
<protein>
    <recommendedName>
        <fullName evidence="3">Ubiquitin-like domain-containing protein</fullName>
    </recommendedName>
</protein>
<dbReference type="Proteomes" id="UP000241587">
    <property type="component" value="Unassembled WGS sequence"/>
</dbReference>
<dbReference type="Gene3D" id="3.10.20.90">
    <property type="entry name" value="Phosphatidylinositol 3-kinase Catalytic Subunit, Chain A, domain 1"/>
    <property type="match status" value="1"/>
</dbReference>
<dbReference type="SUPFAM" id="SSF54236">
    <property type="entry name" value="Ubiquitin-like"/>
    <property type="match status" value="1"/>
</dbReference>
<dbReference type="OrthoDB" id="1658288at2759"/>
<dbReference type="InterPro" id="IPR029071">
    <property type="entry name" value="Ubiquitin-like_domsf"/>
</dbReference>
<organism evidence="1 2">
    <name type="scientific">Fusarium culmorum</name>
    <dbReference type="NCBI Taxonomy" id="5516"/>
    <lineage>
        <taxon>Eukaryota</taxon>
        <taxon>Fungi</taxon>
        <taxon>Dikarya</taxon>
        <taxon>Ascomycota</taxon>
        <taxon>Pezizomycotina</taxon>
        <taxon>Sordariomycetes</taxon>
        <taxon>Hypocreomycetidae</taxon>
        <taxon>Hypocreales</taxon>
        <taxon>Nectriaceae</taxon>
        <taxon>Fusarium</taxon>
    </lineage>
</organism>
<dbReference type="EMBL" id="PVEM01000023">
    <property type="protein sequence ID" value="PTD02116.1"/>
    <property type="molecule type" value="Genomic_DNA"/>
</dbReference>
<comment type="caution">
    <text evidence="1">The sequence shown here is derived from an EMBL/GenBank/DDBJ whole genome shotgun (WGS) entry which is preliminary data.</text>
</comment>
<accession>A0A2T4GEV8</accession>
<name>A0A2T4GEV8_FUSCU</name>
<proteinExistence type="predicted"/>
<dbReference type="AlphaFoldDB" id="A0A2T4GEV8"/>
<evidence type="ECO:0000313" key="2">
    <source>
        <dbReference type="Proteomes" id="UP000241587"/>
    </source>
</evidence>
<gene>
    <name evidence="1" type="ORF">FCULG_00012190</name>
</gene>